<dbReference type="AlphaFoldDB" id="A0A9W4UA79"/>
<proteinExistence type="predicted"/>
<evidence type="ECO:0000313" key="3">
    <source>
        <dbReference type="Proteomes" id="UP001152607"/>
    </source>
</evidence>
<name>A0A9W4UA79_9PLEO</name>
<gene>
    <name evidence="2" type="ORF">PDIGIT_LOCUS4962</name>
</gene>
<protein>
    <submittedName>
        <fullName evidence="2">Uncharacterized protein</fullName>
    </submittedName>
</protein>
<accession>A0A9W4UA79</accession>
<comment type="caution">
    <text evidence="2">The sequence shown here is derived from an EMBL/GenBank/DDBJ whole genome shotgun (WGS) entry which is preliminary data.</text>
</comment>
<feature type="region of interest" description="Disordered" evidence="1">
    <location>
        <begin position="1"/>
        <end position="28"/>
    </location>
</feature>
<reference evidence="2" key="1">
    <citation type="submission" date="2023-01" db="EMBL/GenBank/DDBJ databases">
        <authorList>
            <person name="Van Ghelder C."/>
            <person name="Rancurel C."/>
        </authorList>
    </citation>
    <scope>NUCLEOTIDE SEQUENCE</scope>
    <source>
        <strain evidence="2">CNCM I-4278</strain>
    </source>
</reference>
<keyword evidence="3" id="KW-1185">Reference proteome</keyword>
<evidence type="ECO:0000256" key="1">
    <source>
        <dbReference type="SAM" id="MobiDB-lite"/>
    </source>
</evidence>
<organism evidence="2 3">
    <name type="scientific">Periconia digitata</name>
    <dbReference type="NCBI Taxonomy" id="1303443"/>
    <lineage>
        <taxon>Eukaryota</taxon>
        <taxon>Fungi</taxon>
        <taxon>Dikarya</taxon>
        <taxon>Ascomycota</taxon>
        <taxon>Pezizomycotina</taxon>
        <taxon>Dothideomycetes</taxon>
        <taxon>Pleosporomycetidae</taxon>
        <taxon>Pleosporales</taxon>
        <taxon>Massarineae</taxon>
        <taxon>Periconiaceae</taxon>
        <taxon>Periconia</taxon>
    </lineage>
</organism>
<evidence type="ECO:0000313" key="2">
    <source>
        <dbReference type="EMBL" id="CAI6331933.1"/>
    </source>
</evidence>
<dbReference type="EMBL" id="CAOQHR010000003">
    <property type="protein sequence ID" value="CAI6331933.1"/>
    <property type="molecule type" value="Genomic_DNA"/>
</dbReference>
<dbReference type="Proteomes" id="UP001152607">
    <property type="component" value="Unassembled WGS sequence"/>
</dbReference>
<sequence>MQSTEPPGCATMRSNESKRNVWSTANEEEKKLVPGRAKVNCAKVSFVPASGLGLAYSPLEHLARATLDNTCPCRLIHFYSVHPAHSLRTEQCDRSLSLTGQWPLMWPPRSCISVQWRTGGPSPSTLTSIRLLSIVL</sequence>